<comment type="caution">
    <text evidence="7">The sequence shown here is derived from an EMBL/GenBank/DDBJ whole genome shotgun (WGS) entry which is preliminary data.</text>
</comment>
<dbReference type="EMBL" id="CANHGI010000001">
    <property type="protein sequence ID" value="CAI5440066.1"/>
    <property type="molecule type" value="Genomic_DNA"/>
</dbReference>
<proteinExistence type="inferred from homology"/>
<evidence type="ECO:0000313" key="8">
    <source>
        <dbReference type="Proteomes" id="UP001152747"/>
    </source>
</evidence>
<reference evidence="7" key="1">
    <citation type="submission" date="2022-11" db="EMBL/GenBank/DDBJ databases">
        <authorList>
            <person name="Kikuchi T."/>
        </authorList>
    </citation>
    <scope>NUCLEOTIDE SEQUENCE</scope>
    <source>
        <strain evidence="7">PS1010</strain>
    </source>
</reference>
<comment type="subcellular location">
    <subcellularLocation>
        <location evidence="1">Membrane</location>
        <topology evidence="1">Multi-pass membrane protein</topology>
    </subcellularLocation>
</comment>
<accession>A0A9P1MXV9</accession>
<evidence type="ECO:0000256" key="6">
    <source>
        <dbReference type="SAM" id="Phobius"/>
    </source>
</evidence>
<dbReference type="Pfam" id="PF10317">
    <property type="entry name" value="7TM_GPCR_Srd"/>
    <property type="match status" value="1"/>
</dbReference>
<sequence>MCFPCFPIYAIIIYFRRKTLKILNSSTSGGIFISQKTRELHKQLIRALTFQAIIPIFWLSAASIYLLLLFRIIEGSFYENLPFRIMELMPMTTPIVSIYLVKPYRNIIKNWIVKSEIVSKPNSIIVSTAASN</sequence>
<keyword evidence="8" id="KW-1185">Reference proteome</keyword>
<dbReference type="Proteomes" id="UP001152747">
    <property type="component" value="Unassembled WGS sequence"/>
</dbReference>
<name>A0A9P1MXV9_9PELO</name>
<evidence type="ECO:0000256" key="4">
    <source>
        <dbReference type="ARBA" id="ARBA00022989"/>
    </source>
</evidence>
<feature type="transmembrane region" description="Helical" evidence="6">
    <location>
        <begin position="44"/>
        <end position="69"/>
    </location>
</feature>
<comment type="similarity">
    <text evidence="2">Belongs to the nematode receptor-like protein srd family.</text>
</comment>
<keyword evidence="4 6" id="KW-1133">Transmembrane helix</keyword>
<evidence type="ECO:0000256" key="5">
    <source>
        <dbReference type="ARBA" id="ARBA00023136"/>
    </source>
</evidence>
<evidence type="ECO:0000256" key="3">
    <source>
        <dbReference type="ARBA" id="ARBA00022692"/>
    </source>
</evidence>
<dbReference type="PANTHER" id="PTHR22945">
    <property type="entry name" value="SERPENTINE RECEPTOR, CLASS D DELTA"/>
    <property type="match status" value="1"/>
</dbReference>
<keyword evidence="3 6" id="KW-0812">Transmembrane</keyword>
<protein>
    <submittedName>
        <fullName evidence="7">Uncharacterized protein</fullName>
    </submittedName>
</protein>
<dbReference type="InterPro" id="IPR050920">
    <property type="entry name" value="Nematode_rcpt-like_delta"/>
</dbReference>
<dbReference type="InterPro" id="IPR019421">
    <property type="entry name" value="7TM_GPCR_serpentine_rcpt_Srd"/>
</dbReference>
<dbReference type="GO" id="GO:0016020">
    <property type="term" value="C:membrane"/>
    <property type="evidence" value="ECO:0007669"/>
    <property type="project" value="UniProtKB-SubCell"/>
</dbReference>
<dbReference type="OrthoDB" id="5859769at2759"/>
<evidence type="ECO:0000256" key="1">
    <source>
        <dbReference type="ARBA" id="ARBA00004141"/>
    </source>
</evidence>
<evidence type="ECO:0000313" key="7">
    <source>
        <dbReference type="EMBL" id="CAI5440066.1"/>
    </source>
</evidence>
<dbReference type="AlphaFoldDB" id="A0A9P1MXV9"/>
<evidence type="ECO:0000256" key="2">
    <source>
        <dbReference type="ARBA" id="ARBA00009166"/>
    </source>
</evidence>
<gene>
    <name evidence="7" type="ORF">CAMP_LOCUS2703</name>
</gene>
<keyword evidence="5 6" id="KW-0472">Membrane</keyword>
<organism evidence="7 8">
    <name type="scientific">Caenorhabditis angaria</name>
    <dbReference type="NCBI Taxonomy" id="860376"/>
    <lineage>
        <taxon>Eukaryota</taxon>
        <taxon>Metazoa</taxon>
        <taxon>Ecdysozoa</taxon>
        <taxon>Nematoda</taxon>
        <taxon>Chromadorea</taxon>
        <taxon>Rhabditida</taxon>
        <taxon>Rhabditina</taxon>
        <taxon>Rhabditomorpha</taxon>
        <taxon>Rhabditoidea</taxon>
        <taxon>Rhabditidae</taxon>
        <taxon>Peloderinae</taxon>
        <taxon>Caenorhabditis</taxon>
    </lineage>
</organism>
<dbReference type="PANTHER" id="PTHR22945:SF23">
    <property type="entry name" value="SERPENTINE RECEPTOR CLASS DELTA-1-RELATED"/>
    <property type="match status" value="1"/>
</dbReference>